<protein>
    <submittedName>
        <fullName evidence="8">ABC transporter ATP-binding protein</fullName>
    </submittedName>
    <submittedName>
        <fullName evidence="7">Nucleotide-binding ABC transporter</fullName>
    </submittedName>
</protein>
<comment type="similarity">
    <text evidence="1">Belongs to the ABC transporter superfamily.</text>
</comment>
<feature type="domain" description="ABC transporter" evidence="6">
    <location>
        <begin position="10"/>
        <end position="243"/>
    </location>
</feature>
<dbReference type="PANTHER" id="PTHR43776:SF7">
    <property type="entry name" value="D,D-DIPEPTIDE TRANSPORT ATP-BINDING PROTEIN DDPF-RELATED"/>
    <property type="match status" value="1"/>
</dbReference>
<dbReference type="AlphaFoldDB" id="J2JUG3"/>
<dbReference type="EMBL" id="AJGV01000171">
    <property type="protein sequence ID" value="EJJ03725.1"/>
    <property type="molecule type" value="Genomic_DNA"/>
</dbReference>
<evidence type="ECO:0000256" key="5">
    <source>
        <dbReference type="SAM" id="MobiDB-lite"/>
    </source>
</evidence>
<dbReference type="EMBL" id="CP072931">
    <property type="protein sequence ID" value="QTZ90163.1"/>
    <property type="molecule type" value="Genomic_DNA"/>
</dbReference>
<keyword evidence="3" id="KW-0547">Nucleotide-binding</keyword>
<dbReference type="PANTHER" id="PTHR43776">
    <property type="entry name" value="TRANSPORT ATP-BINDING PROTEIN"/>
    <property type="match status" value="1"/>
</dbReference>
<keyword evidence="4 8" id="KW-0067">ATP-binding</keyword>
<dbReference type="InterPro" id="IPR003593">
    <property type="entry name" value="AAA+_ATPase"/>
</dbReference>
<dbReference type="KEGG" id="sauh:SU9_000780"/>
<proteinExistence type="inferred from homology"/>
<dbReference type="PROSITE" id="PS00211">
    <property type="entry name" value="ABC_TRANSPORTER_1"/>
    <property type="match status" value="2"/>
</dbReference>
<feature type="domain" description="ABC transporter" evidence="6">
    <location>
        <begin position="295"/>
        <end position="533"/>
    </location>
</feature>
<feature type="region of interest" description="Disordered" evidence="5">
    <location>
        <begin position="246"/>
        <end position="278"/>
    </location>
</feature>
<dbReference type="GO" id="GO:0016887">
    <property type="term" value="F:ATP hydrolysis activity"/>
    <property type="evidence" value="ECO:0007669"/>
    <property type="project" value="InterPro"/>
</dbReference>
<dbReference type="PROSITE" id="PS50893">
    <property type="entry name" value="ABC_TRANSPORTER_2"/>
    <property type="match status" value="2"/>
</dbReference>
<dbReference type="GO" id="GO:0005524">
    <property type="term" value="F:ATP binding"/>
    <property type="evidence" value="ECO:0007669"/>
    <property type="project" value="UniProtKB-KW"/>
</dbReference>
<name>J2JUG3_9ACTN</name>
<dbReference type="InterPro" id="IPR027417">
    <property type="entry name" value="P-loop_NTPase"/>
</dbReference>
<dbReference type="InterPro" id="IPR050319">
    <property type="entry name" value="ABC_transp_ATP-bind"/>
</dbReference>
<gene>
    <name evidence="8" type="ORF">SU9_000780</name>
    <name evidence="7" type="ORF">SU9_27484</name>
</gene>
<evidence type="ECO:0000256" key="4">
    <source>
        <dbReference type="ARBA" id="ARBA00022840"/>
    </source>
</evidence>
<dbReference type="PATRIC" id="fig|1160718.3.peg.5570"/>
<dbReference type="SMART" id="SM00382">
    <property type="entry name" value="AAA"/>
    <property type="match status" value="2"/>
</dbReference>
<dbReference type="GO" id="GO:0055085">
    <property type="term" value="P:transmembrane transport"/>
    <property type="evidence" value="ECO:0007669"/>
    <property type="project" value="UniProtKB-ARBA"/>
</dbReference>
<dbReference type="OrthoDB" id="4008250at2"/>
<dbReference type="Gene3D" id="3.40.50.300">
    <property type="entry name" value="P-loop containing nucleotide triphosphate hydrolases"/>
    <property type="match status" value="2"/>
</dbReference>
<accession>J2JUG3</accession>
<dbReference type="Pfam" id="PF00005">
    <property type="entry name" value="ABC_tran"/>
    <property type="match status" value="2"/>
</dbReference>
<evidence type="ECO:0000313" key="8">
    <source>
        <dbReference type="EMBL" id="QTZ90163.1"/>
    </source>
</evidence>
<evidence type="ECO:0000256" key="1">
    <source>
        <dbReference type="ARBA" id="ARBA00005417"/>
    </source>
</evidence>
<sequence length="544" mass="58005">MTVNTVHEAARIQDLRVEVGGRALVDGVSLRLAPGRITALIGASGSGKTTTGRALLHEYPPGATVTGEVRVPDALVGYVPQDPATVLNPARPVAALLQDVARTQVRHLPRRARRPAIRERVLRALARARIPDGETLLHRYPHELSGGQQQRMVLAQALLTGARTLVADEPTTGQDALTKQEIARQLAAVAGQGIAVLLLSHDLDVVRSLADEVHVLRAGRIVESGPPEQLWRSPQHSWTRALLTRAAPDGPPEVGPAAHGEATTERAADERRDASVAETAGAAGAAVLPVRDTVLQVRGLTARHGTSPVLHVPELRLPPGCTAVVGRSGSGKTTLARCLAGLHRTYDGRVLLDGAVLPRSLRDRTRAQLAAVQYVFQDARAAFDAHRPVLDQVARSAIRLRQRPRPEATADAERTLRSLGLAGDLVRRTPAELSGGELQRAALARALLARPRVLICDEITSGLDTVTRRSLLTLLEGLLRADPDLSLVLITHDRDTAALATALAVLDAGRIVEQGPASRLRSAPQHALTAALLQTAAEPQQRRG</sequence>
<evidence type="ECO:0000256" key="2">
    <source>
        <dbReference type="ARBA" id="ARBA00022448"/>
    </source>
</evidence>
<evidence type="ECO:0000313" key="7">
    <source>
        <dbReference type="EMBL" id="EJJ03725.1"/>
    </source>
</evidence>
<dbReference type="RefSeq" id="WP_006607005.1">
    <property type="nucleotide sequence ID" value="NZ_CP072931.1"/>
</dbReference>
<evidence type="ECO:0000313" key="9">
    <source>
        <dbReference type="Proteomes" id="UP000009036"/>
    </source>
</evidence>
<dbReference type="SUPFAM" id="SSF52540">
    <property type="entry name" value="P-loop containing nucleoside triphosphate hydrolases"/>
    <property type="match status" value="2"/>
</dbReference>
<organism evidence="7">
    <name type="scientific">Streptomyces auratus AGR0001</name>
    <dbReference type="NCBI Taxonomy" id="1160718"/>
    <lineage>
        <taxon>Bacteria</taxon>
        <taxon>Bacillati</taxon>
        <taxon>Actinomycetota</taxon>
        <taxon>Actinomycetes</taxon>
        <taxon>Kitasatosporales</taxon>
        <taxon>Streptomycetaceae</taxon>
        <taxon>Streptomyces</taxon>
    </lineage>
</organism>
<dbReference type="InterPro" id="IPR017871">
    <property type="entry name" value="ABC_transporter-like_CS"/>
</dbReference>
<reference evidence="7" key="1">
    <citation type="journal article" date="2012" name="J. Bacteriol.">
        <title>Genome Sequence of Streptomyces auratus Strain AGR0001, a Phoslactomycin-Producing Actinomycete.</title>
        <authorList>
            <person name="Han X."/>
            <person name="Li M."/>
            <person name="Ding Z."/>
            <person name="Zhao J."/>
            <person name="Ji K."/>
            <person name="Wen M."/>
            <person name="Lu T."/>
        </authorList>
    </citation>
    <scope>NUCLEOTIDE SEQUENCE [LARGE SCALE GENOMIC DNA]</scope>
    <source>
        <strain evidence="7">AGR0001</strain>
    </source>
</reference>
<keyword evidence="2" id="KW-0813">Transport</keyword>
<dbReference type="eggNOG" id="COG4172">
    <property type="taxonomic scope" value="Bacteria"/>
</dbReference>
<keyword evidence="9" id="KW-1185">Reference proteome</keyword>
<evidence type="ECO:0000259" key="6">
    <source>
        <dbReference type="PROSITE" id="PS50893"/>
    </source>
</evidence>
<evidence type="ECO:0000256" key="3">
    <source>
        <dbReference type="ARBA" id="ARBA00022741"/>
    </source>
</evidence>
<dbReference type="STRING" id="1160718.SU9_27484"/>
<dbReference type="HOGENOM" id="CLU_000604_86_2_11"/>
<feature type="compositionally biased region" description="Basic and acidic residues" evidence="5">
    <location>
        <begin position="262"/>
        <end position="275"/>
    </location>
</feature>
<reference evidence="8" key="2">
    <citation type="submission" date="2021-04" db="EMBL/GenBank/DDBJ databases">
        <authorList>
            <person name="Wen M.-L."/>
            <person name="Han X.-L."/>
            <person name="Xiong J."/>
        </authorList>
    </citation>
    <scope>NUCLEOTIDE SEQUENCE</scope>
    <source>
        <strain evidence="8">AGR0001</strain>
    </source>
</reference>
<dbReference type="Proteomes" id="UP000009036">
    <property type="component" value="Chromosome"/>
</dbReference>
<dbReference type="InterPro" id="IPR003439">
    <property type="entry name" value="ABC_transporter-like_ATP-bd"/>
</dbReference>